<evidence type="ECO:0000256" key="1">
    <source>
        <dbReference type="SAM" id="MobiDB-lite"/>
    </source>
</evidence>
<dbReference type="AlphaFoldDB" id="A0A5C4VPS4"/>
<evidence type="ECO:0000313" key="4">
    <source>
        <dbReference type="Proteomes" id="UP000313231"/>
    </source>
</evidence>
<dbReference type="GO" id="GO:0016491">
    <property type="term" value="F:oxidoreductase activity"/>
    <property type="evidence" value="ECO:0007669"/>
    <property type="project" value="InterPro"/>
</dbReference>
<dbReference type="PANTHER" id="PTHR37539">
    <property type="entry name" value="SECRETED PROTEIN-RELATED"/>
    <property type="match status" value="1"/>
</dbReference>
<organism evidence="3 4">
    <name type="scientific">Nocardioides albidus</name>
    <dbReference type="NCBI Taxonomy" id="1517589"/>
    <lineage>
        <taxon>Bacteria</taxon>
        <taxon>Bacillati</taxon>
        <taxon>Actinomycetota</taxon>
        <taxon>Actinomycetes</taxon>
        <taxon>Propionibacteriales</taxon>
        <taxon>Nocardioidaceae</taxon>
        <taxon>Nocardioides</taxon>
    </lineage>
</organism>
<dbReference type="InterPro" id="IPR037473">
    <property type="entry name" value="Lcp-like"/>
</dbReference>
<comment type="caution">
    <text evidence="3">The sequence shown here is derived from an EMBL/GenBank/DDBJ whole genome shotgun (WGS) entry which is preliminary data.</text>
</comment>
<evidence type="ECO:0000259" key="2">
    <source>
        <dbReference type="Pfam" id="PF09995"/>
    </source>
</evidence>
<dbReference type="RefSeq" id="WP_139623880.1">
    <property type="nucleotide sequence ID" value="NZ_VDMP01000026.1"/>
</dbReference>
<gene>
    <name evidence="3" type="ORF">FHP29_15975</name>
</gene>
<evidence type="ECO:0000313" key="3">
    <source>
        <dbReference type="EMBL" id="TNM37339.1"/>
    </source>
</evidence>
<feature type="region of interest" description="Disordered" evidence="1">
    <location>
        <begin position="1"/>
        <end position="23"/>
    </location>
</feature>
<dbReference type="Pfam" id="PF09995">
    <property type="entry name" value="MPAB_Lcp_cat"/>
    <property type="match status" value="1"/>
</dbReference>
<dbReference type="Proteomes" id="UP000313231">
    <property type="component" value="Unassembled WGS sequence"/>
</dbReference>
<dbReference type="InterPro" id="IPR018713">
    <property type="entry name" value="MPAB/Lcp_cat_dom"/>
</dbReference>
<keyword evidence="4" id="KW-1185">Reference proteome</keyword>
<dbReference type="PANTHER" id="PTHR37539:SF1">
    <property type="entry name" value="ER-BOUND OXYGENASE MPAB_MPAB'_RUBBER OXYGENASE CATALYTIC DOMAIN-CONTAINING PROTEIN"/>
    <property type="match status" value="1"/>
</dbReference>
<sequence length="423" mass="47096">MTAELDASPTTPASASYPTRFRAGGERNERLGRALKVVGRVRGVDEALLDRIGRAMLERDELGARLADAIRLRGDAAGRVRMDQVRRALEGGLSAVPDAPPALAELLSEVETDPAWLDRALVEEGARVFRRLGQNAQDVLLQLSLVGGYRFGGPTDLLVATGGLTGEQTLRRLAETQKWGASLTEPHSLLPPRDGRAPGEGWRLTVHVRLMHALVNHAFEDSWDTEQWGLPINQADQASTLGLFDGVLIIGSRALGVPIPPAESRALMHLWRYVGWLMGVHDDFLVDDEWERHRIDYHVLLAQGPLTDAGPRLAQAVVEAQALRRYPGWPAPLQALRARYERERLLSMLTAFLGPQSMRELGLPLRPPWAHAYLLVLNTLRYRVLKRLPGGRDRLAHWGARRAQWLLDSYFQGDREDVGELSR</sequence>
<dbReference type="EMBL" id="VDMP01000026">
    <property type="protein sequence ID" value="TNM37339.1"/>
    <property type="molecule type" value="Genomic_DNA"/>
</dbReference>
<reference evidence="3 4" key="1">
    <citation type="journal article" date="2016" name="Int. J. Syst. Evol. Microbiol.">
        <title>Nocardioides albidus sp. nov., an actinobacterium isolated from garden soil.</title>
        <authorList>
            <person name="Singh H."/>
            <person name="Du J."/>
            <person name="Trinh H."/>
            <person name="Won K."/>
            <person name="Yang J.E."/>
            <person name="Yin C."/>
            <person name="Kook M."/>
            <person name="Yi T.H."/>
        </authorList>
    </citation>
    <scope>NUCLEOTIDE SEQUENCE [LARGE SCALE GENOMIC DNA]</scope>
    <source>
        <strain evidence="3 4">CCTCC AB 2015297</strain>
    </source>
</reference>
<feature type="domain" description="ER-bound oxygenase mpaB/mpaB'/Rubber oxygenase catalytic" evidence="2">
    <location>
        <begin position="166"/>
        <end position="374"/>
    </location>
</feature>
<name>A0A5C4VPS4_9ACTN</name>
<dbReference type="OrthoDB" id="7614910at2"/>
<protein>
    <submittedName>
        <fullName evidence="3">DUF2236 domain-containing protein</fullName>
    </submittedName>
</protein>
<accession>A0A5C4VPS4</accession>
<proteinExistence type="predicted"/>
<feature type="compositionally biased region" description="Polar residues" evidence="1">
    <location>
        <begin position="8"/>
        <end position="17"/>
    </location>
</feature>